<dbReference type="GO" id="GO:0005737">
    <property type="term" value="C:cytoplasm"/>
    <property type="evidence" value="ECO:0007669"/>
    <property type="project" value="UniProtKB-SubCell"/>
</dbReference>
<comment type="subcellular location">
    <subcellularLocation>
        <location evidence="2">Cytoplasm</location>
    </subcellularLocation>
</comment>
<accession>A0A2G6K883</accession>
<evidence type="ECO:0000313" key="4">
    <source>
        <dbReference type="Proteomes" id="UP000230821"/>
    </source>
</evidence>
<organism evidence="3 4">
    <name type="scientific">candidate division KSB3 bacterium</name>
    <dbReference type="NCBI Taxonomy" id="2044937"/>
    <lineage>
        <taxon>Bacteria</taxon>
        <taxon>candidate division KSB3</taxon>
    </lineage>
</organism>
<proteinExistence type="inferred from homology"/>
<dbReference type="SUPFAM" id="SSF110395">
    <property type="entry name" value="CutC-like"/>
    <property type="match status" value="1"/>
</dbReference>
<evidence type="ECO:0000256" key="2">
    <source>
        <dbReference type="HAMAP-Rule" id="MF_00795"/>
    </source>
</evidence>
<dbReference type="PANTHER" id="PTHR12598:SF0">
    <property type="entry name" value="COPPER HOMEOSTASIS PROTEIN CUTC HOMOLOG"/>
    <property type="match status" value="1"/>
</dbReference>
<dbReference type="Pfam" id="PF03932">
    <property type="entry name" value="CutC"/>
    <property type="match status" value="1"/>
</dbReference>
<keyword evidence="2" id="KW-0963">Cytoplasm</keyword>
<evidence type="ECO:0000256" key="1">
    <source>
        <dbReference type="ARBA" id="ARBA00007768"/>
    </source>
</evidence>
<comment type="caution">
    <text evidence="2">Once thought to be involved in copper homeostasis, experiments in E.coli have shown this is not the case.</text>
</comment>
<name>A0A2G6K883_9BACT</name>
<comment type="similarity">
    <text evidence="1 2">Belongs to the CutC family.</text>
</comment>
<dbReference type="GO" id="GO:0005507">
    <property type="term" value="F:copper ion binding"/>
    <property type="evidence" value="ECO:0007669"/>
    <property type="project" value="TreeGrafter"/>
</dbReference>
<dbReference type="PANTHER" id="PTHR12598">
    <property type="entry name" value="COPPER HOMEOSTASIS PROTEIN CUTC"/>
    <property type="match status" value="1"/>
</dbReference>
<protein>
    <recommendedName>
        <fullName evidence="2">PF03932 family protein CutC</fullName>
    </recommendedName>
</protein>
<dbReference type="AlphaFoldDB" id="A0A2G6K883"/>
<dbReference type="InterPro" id="IPR005627">
    <property type="entry name" value="CutC-like"/>
</dbReference>
<sequence length="245" mass="27167">MNDIKIEVCLDSIRSAIEAQKGGADRVELCDNLFEGGTTPSAGTIATVRKKIDIGLQVIIRPRGGDFCYTDDEYEAMKFDIETAKKLGADGIVIGMLTPEGRVDTERCARQVELAQPMNVTFHRAFDVCRDPWEGLEDIISIGANRILTSGQEATVLEGLDTIAELVKRAKDRIIIMPGCGITVRNMEKVKRISGAKEFHVLIERSIDSAMSYRVNHIYMGGYLHLPEHARSITDSDAIKNVRQQ</sequence>
<dbReference type="HAMAP" id="MF_00795">
    <property type="entry name" value="CutC"/>
    <property type="match status" value="1"/>
</dbReference>
<dbReference type="EMBL" id="PDSK01000126">
    <property type="protein sequence ID" value="PIE31877.1"/>
    <property type="molecule type" value="Genomic_DNA"/>
</dbReference>
<evidence type="ECO:0000313" key="3">
    <source>
        <dbReference type="EMBL" id="PIE31877.1"/>
    </source>
</evidence>
<dbReference type="Proteomes" id="UP000230821">
    <property type="component" value="Unassembled WGS sequence"/>
</dbReference>
<reference evidence="3 4" key="1">
    <citation type="submission" date="2017-10" db="EMBL/GenBank/DDBJ databases">
        <title>Novel microbial diversity and functional potential in the marine mammal oral microbiome.</title>
        <authorList>
            <person name="Dudek N.K."/>
            <person name="Sun C.L."/>
            <person name="Burstein D."/>
            <person name="Kantor R.S."/>
            <person name="Aliaga Goltsman D.S."/>
            <person name="Bik E.M."/>
            <person name="Thomas B.C."/>
            <person name="Banfield J.F."/>
            <person name="Relman D.A."/>
        </authorList>
    </citation>
    <scope>NUCLEOTIDE SEQUENCE [LARGE SCALE GENOMIC DNA]</scope>
    <source>
        <strain evidence="3">DOLJORAL78_47_16</strain>
    </source>
</reference>
<gene>
    <name evidence="2" type="primary">cutC</name>
    <name evidence="3" type="ORF">CSA56_17180</name>
</gene>
<dbReference type="InterPro" id="IPR036822">
    <property type="entry name" value="CutC-like_dom_sf"/>
</dbReference>
<dbReference type="FunFam" id="3.20.20.380:FF:000001">
    <property type="entry name" value="Copper homeostasis protein CutC"/>
    <property type="match status" value="1"/>
</dbReference>
<comment type="caution">
    <text evidence="3">The sequence shown here is derived from an EMBL/GenBank/DDBJ whole genome shotgun (WGS) entry which is preliminary data.</text>
</comment>
<dbReference type="Gene3D" id="3.20.20.380">
    <property type="entry name" value="Copper homeostasis (CutC) domain"/>
    <property type="match status" value="1"/>
</dbReference>